<dbReference type="AlphaFoldDB" id="A0A1V8ST69"/>
<gene>
    <name evidence="3" type="ORF">B0A48_11917</name>
</gene>
<dbReference type="EMBL" id="NAJO01000028">
    <property type="protein sequence ID" value="OQO02363.1"/>
    <property type="molecule type" value="Genomic_DNA"/>
</dbReference>
<dbReference type="Proteomes" id="UP000192596">
    <property type="component" value="Unassembled WGS sequence"/>
</dbReference>
<proteinExistence type="predicted"/>
<dbReference type="InterPro" id="IPR011051">
    <property type="entry name" value="RmlC_Cupin_sf"/>
</dbReference>
<dbReference type="InterPro" id="IPR014710">
    <property type="entry name" value="RmlC-like_jellyroll"/>
</dbReference>
<evidence type="ECO:0000256" key="2">
    <source>
        <dbReference type="SAM" id="SignalP"/>
    </source>
</evidence>
<comment type="caution">
    <text evidence="3">The sequence shown here is derived from an EMBL/GenBank/DDBJ whole genome shotgun (WGS) entry which is preliminary data.</text>
</comment>
<reference evidence="4" key="1">
    <citation type="submission" date="2017-03" db="EMBL/GenBank/DDBJ databases">
        <title>Genomes of endolithic fungi from Antarctica.</title>
        <authorList>
            <person name="Coleine C."/>
            <person name="Masonjones S."/>
            <person name="Stajich J.E."/>
        </authorList>
    </citation>
    <scope>NUCLEOTIDE SEQUENCE [LARGE SCALE GENOMIC DNA]</scope>
    <source>
        <strain evidence="4">CCFEE 5527</strain>
    </source>
</reference>
<feature type="signal peptide" evidence="2">
    <location>
        <begin position="1"/>
        <end position="15"/>
    </location>
</feature>
<dbReference type="CDD" id="cd02215">
    <property type="entry name" value="cupin_QDO_N_C"/>
    <property type="match status" value="1"/>
</dbReference>
<feature type="region of interest" description="Disordered" evidence="1">
    <location>
        <begin position="383"/>
        <end position="417"/>
    </location>
</feature>
<organism evidence="3 4">
    <name type="scientific">Cryoendolithus antarcticus</name>
    <dbReference type="NCBI Taxonomy" id="1507870"/>
    <lineage>
        <taxon>Eukaryota</taxon>
        <taxon>Fungi</taxon>
        <taxon>Dikarya</taxon>
        <taxon>Ascomycota</taxon>
        <taxon>Pezizomycotina</taxon>
        <taxon>Dothideomycetes</taxon>
        <taxon>Dothideomycetidae</taxon>
        <taxon>Cladosporiales</taxon>
        <taxon>Cladosporiaceae</taxon>
        <taxon>Cryoendolithus</taxon>
    </lineage>
</organism>
<dbReference type="Gene3D" id="2.60.120.10">
    <property type="entry name" value="Jelly Rolls"/>
    <property type="match status" value="2"/>
</dbReference>
<dbReference type="InterPro" id="IPR053146">
    <property type="entry name" value="QDO-like"/>
</dbReference>
<dbReference type="OrthoDB" id="5370773at2759"/>
<sequence length="434" mass="48544">MYASLLSLFVTVTGAVLHPVTKSTNLVVTEPPSFVRPYVLPDLSGPAVVLINDVIRAPINNESSGGAFSLLQLNAQPYIRSGYGDLYQTPPHYHTRFHETFFCYKGEVTLWANGEARMLTTQDFGSMPTHQNHSYSFTEPDSTLVAFIYPGGFEKFYWNVSEPFVDPTSAPFAPDIHTHFLETTFAAAVGAKYDVFPVFNDQFSFNFTNGTTNRSLPWHNGVTSAPMNSEEPYFLANNWSPKYLHRASGQVIQPRVTAAQSAGNFTLSTIAMRRRQLNETIVQHVYDQPHFFQVLEGVMMIRMMRQTVAMSTGDVAFIPGGTTFQYWSEVAFTKVYAGASGSNGLNHHLIEHAEKWAVILERLIVYEYTTSIAHDLKSETNHHANQKSSCLVKKAKSELKDQDNAKESSEEGITPKAREVVEMRLSKAACIERA</sequence>
<name>A0A1V8ST69_9PEZI</name>
<keyword evidence="4" id="KW-1185">Reference proteome</keyword>
<dbReference type="SUPFAM" id="SSF51182">
    <property type="entry name" value="RmlC-like cupins"/>
    <property type="match status" value="1"/>
</dbReference>
<feature type="chain" id="PRO_5013161798" evidence="2">
    <location>
        <begin position="16"/>
        <end position="434"/>
    </location>
</feature>
<accession>A0A1V8ST69</accession>
<dbReference type="PANTHER" id="PTHR36440">
    <property type="entry name" value="PUTATIVE (AFU_ORTHOLOGUE AFUA_8G07350)-RELATED"/>
    <property type="match status" value="1"/>
</dbReference>
<dbReference type="InParanoid" id="A0A1V8ST69"/>
<dbReference type="CDD" id="cd20281">
    <property type="entry name" value="cupin_QDO_C"/>
    <property type="match status" value="1"/>
</dbReference>
<evidence type="ECO:0000313" key="3">
    <source>
        <dbReference type="EMBL" id="OQO02363.1"/>
    </source>
</evidence>
<dbReference type="PANTHER" id="PTHR36440:SF1">
    <property type="entry name" value="PUTATIVE (AFU_ORTHOLOGUE AFUA_8G07350)-RELATED"/>
    <property type="match status" value="1"/>
</dbReference>
<evidence type="ECO:0000256" key="1">
    <source>
        <dbReference type="SAM" id="MobiDB-lite"/>
    </source>
</evidence>
<feature type="compositionally biased region" description="Basic and acidic residues" evidence="1">
    <location>
        <begin position="395"/>
        <end position="409"/>
    </location>
</feature>
<keyword evidence="2" id="KW-0732">Signal</keyword>
<protein>
    <submittedName>
        <fullName evidence="3">Uncharacterized protein</fullName>
    </submittedName>
</protein>
<dbReference type="STRING" id="1507870.A0A1V8ST69"/>
<evidence type="ECO:0000313" key="4">
    <source>
        <dbReference type="Proteomes" id="UP000192596"/>
    </source>
</evidence>